<evidence type="ECO:0000256" key="1">
    <source>
        <dbReference type="SAM" id="SignalP"/>
    </source>
</evidence>
<evidence type="ECO:0000313" key="2">
    <source>
        <dbReference type="EMBL" id="RZS64884.1"/>
    </source>
</evidence>
<feature type="chain" id="PRO_5020948572" evidence="1">
    <location>
        <begin position="27"/>
        <end position="176"/>
    </location>
</feature>
<proteinExistence type="predicted"/>
<comment type="caution">
    <text evidence="2">The sequence shown here is derived from an EMBL/GenBank/DDBJ whole genome shotgun (WGS) entry which is preliminary data.</text>
</comment>
<dbReference type="PANTHER" id="PTHR11803">
    <property type="entry name" value="2-IMINOBUTANOATE/2-IMINOPROPANOATE DEAMINASE RIDA"/>
    <property type="match status" value="1"/>
</dbReference>
<organism evidence="2 3">
    <name type="scientific">Kerstersia gyiorum</name>
    <dbReference type="NCBI Taxonomy" id="206506"/>
    <lineage>
        <taxon>Bacteria</taxon>
        <taxon>Pseudomonadati</taxon>
        <taxon>Pseudomonadota</taxon>
        <taxon>Betaproteobacteria</taxon>
        <taxon>Burkholderiales</taxon>
        <taxon>Alcaligenaceae</taxon>
        <taxon>Kerstersia</taxon>
    </lineage>
</organism>
<dbReference type="RefSeq" id="WP_242611511.1">
    <property type="nucleotide sequence ID" value="NZ_CBCSEB010000005.1"/>
</dbReference>
<name>A0A4Q7MAE7_9BURK</name>
<gene>
    <name evidence="2" type="ORF">EV679_3228</name>
</gene>
<reference evidence="2 3" key="1">
    <citation type="submission" date="2019-02" db="EMBL/GenBank/DDBJ databases">
        <title>Genomic Encyclopedia of Type Strains, Phase IV (KMG-IV): sequencing the most valuable type-strain genomes for metagenomic binning, comparative biology and taxonomic classification.</title>
        <authorList>
            <person name="Goeker M."/>
        </authorList>
    </citation>
    <scope>NUCLEOTIDE SEQUENCE [LARGE SCALE GENOMIC DNA]</scope>
    <source>
        <strain evidence="2 3">DSM 16618</strain>
    </source>
</reference>
<dbReference type="AlphaFoldDB" id="A0A4Q7MAE7"/>
<dbReference type="SUPFAM" id="SSF55298">
    <property type="entry name" value="YjgF-like"/>
    <property type="match status" value="1"/>
</dbReference>
<protein>
    <submittedName>
        <fullName evidence="2">Enamine deaminase RidA (YjgF/YER057c/UK114 family)</fullName>
    </submittedName>
</protein>
<dbReference type="Pfam" id="PF01042">
    <property type="entry name" value="Ribonuc_L-PSP"/>
    <property type="match status" value="1"/>
</dbReference>
<sequence>MNLFPRRATLAALGLLAANALATAHAQTPNPDSDKETSMTHAQAMLRPINPAGAVIPGISQAVVVEHGRTMYLSGHVPMTADGQVLPPDLEQQLDQVFRNLDATLAAAGASSRNLARITIYVRDFQADQLPVIRRARDRFIDPEHPPASALIGVAELFHPDVRVEVDAVAILPPDA</sequence>
<accession>A0A4Q7MAE7</accession>
<dbReference type="Gene3D" id="3.30.1330.40">
    <property type="entry name" value="RutC-like"/>
    <property type="match status" value="1"/>
</dbReference>
<feature type="signal peptide" evidence="1">
    <location>
        <begin position="1"/>
        <end position="26"/>
    </location>
</feature>
<dbReference type="InterPro" id="IPR006175">
    <property type="entry name" value="YjgF/YER057c/UK114"/>
</dbReference>
<dbReference type="Proteomes" id="UP000292039">
    <property type="component" value="Unassembled WGS sequence"/>
</dbReference>
<dbReference type="PANTHER" id="PTHR11803:SF39">
    <property type="entry name" value="2-IMINOBUTANOATE_2-IMINOPROPANOATE DEAMINASE"/>
    <property type="match status" value="1"/>
</dbReference>
<dbReference type="GO" id="GO:0019239">
    <property type="term" value="F:deaminase activity"/>
    <property type="evidence" value="ECO:0007669"/>
    <property type="project" value="TreeGrafter"/>
</dbReference>
<keyword evidence="1" id="KW-0732">Signal</keyword>
<dbReference type="EMBL" id="SGWZ01000007">
    <property type="protein sequence ID" value="RZS64884.1"/>
    <property type="molecule type" value="Genomic_DNA"/>
</dbReference>
<dbReference type="InterPro" id="IPR035959">
    <property type="entry name" value="RutC-like_sf"/>
</dbReference>
<dbReference type="GO" id="GO:0005829">
    <property type="term" value="C:cytosol"/>
    <property type="evidence" value="ECO:0007669"/>
    <property type="project" value="TreeGrafter"/>
</dbReference>
<dbReference type="CDD" id="cd00448">
    <property type="entry name" value="YjgF_YER057c_UK114_family"/>
    <property type="match status" value="1"/>
</dbReference>
<evidence type="ECO:0000313" key="3">
    <source>
        <dbReference type="Proteomes" id="UP000292039"/>
    </source>
</evidence>